<organism evidence="2 3">
    <name type="scientific">Candidatus Thalassospirochaeta sargassi</name>
    <dbReference type="NCBI Taxonomy" id="3119039"/>
    <lineage>
        <taxon>Bacteria</taxon>
        <taxon>Pseudomonadati</taxon>
        <taxon>Spirochaetota</taxon>
        <taxon>Spirochaetia</taxon>
        <taxon>Spirochaetales</taxon>
        <taxon>Spirochaetaceae</taxon>
        <taxon>Candidatus Thalassospirochaeta</taxon>
    </lineage>
</organism>
<reference evidence="2 3" key="1">
    <citation type="submission" date="2022-12" db="EMBL/GenBank/DDBJ databases">
        <title>Metagenome assembled genome from gulf of manar.</title>
        <authorList>
            <person name="Kohli P."/>
            <person name="Pk S."/>
            <person name="Venkata Ramana C."/>
            <person name="Sasikala C."/>
        </authorList>
    </citation>
    <scope>NUCLEOTIDE SEQUENCE [LARGE SCALE GENOMIC DNA]</scope>
    <source>
        <strain evidence="2">JB008</strain>
    </source>
</reference>
<dbReference type="AlphaFoldDB" id="A0AAJ1MI90"/>
<evidence type="ECO:0000256" key="1">
    <source>
        <dbReference type="SAM" id="Phobius"/>
    </source>
</evidence>
<comment type="caution">
    <text evidence="2">The sequence shown here is derived from an EMBL/GenBank/DDBJ whole genome shotgun (WGS) entry which is preliminary data.</text>
</comment>
<accession>A0AAJ1MI90</accession>
<dbReference type="EMBL" id="JAQQAL010000003">
    <property type="protein sequence ID" value="MDC7225212.1"/>
    <property type="molecule type" value="Genomic_DNA"/>
</dbReference>
<keyword evidence="1" id="KW-0472">Membrane</keyword>
<evidence type="ECO:0000313" key="2">
    <source>
        <dbReference type="EMBL" id="MDC7225212.1"/>
    </source>
</evidence>
<protein>
    <submittedName>
        <fullName evidence="2">Uncharacterized protein</fullName>
    </submittedName>
</protein>
<name>A0AAJ1MI90_9SPIO</name>
<dbReference type="Proteomes" id="UP001221217">
    <property type="component" value="Unassembled WGS sequence"/>
</dbReference>
<gene>
    <name evidence="2" type="ORF">PQJ61_00445</name>
</gene>
<sequence length="521" mass="61890">MMETYKVDKEIINRLRRKYSRYDLIKLKLGIRLLRFVDTLPEFRGGFISGKQQEVKFLKKEPLIDCSIPVEDVLELLSVRVYDFIPLEEKDKITNNIYRLIKKFPAPMTRLSEVNKKLNNFGNDYLSTGWSNIGSIKCNENNFTNAISYASFSLLKISESWGIVCVNITIDEQFSKRIKDISNQKYVGMNLYQSTWKMFLKGLWGYSAIMPNAMFVNEIESLFENLYREIDMKIMKNVNGILSQEKIESPKINVFSYKKNAEKENVENKNIFWSFFEIEDRFIWNYKSENVKLLFPQRIKLSKSHFSTMNLFFDQEKTNYPKAYIDLDNFINVQFNGWNMILAPLLLMETYVDSLFLDISNFKDTVFSKIKKYKKNQIRKLNPEYQRFVRFAHYFDRMLEEIEIEELIKNKAFHGFPKFEKQIKLNNNLSSKSDFLIDISSNLKYKYLKAKKMIAYIQSRLEDYYKYHSTNTNSKIQLYLLILTIVTVLIGFINIMGVEVFKKYLFHGFNALKIVIENLKK</sequence>
<keyword evidence="1" id="KW-0812">Transmembrane</keyword>
<feature type="transmembrane region" description="Helical" evidence="1">
    <location>
        <begin position="478"/>
        <end position="498"/>
    </location>
</feature>
<keyword evidence="1" id="KW-1133">Transmembrane helix</keyword>
<proteinExistence type="predicted"/>
<evidence type="ECO:0000313" key="3">
    <source>
        <dbReference type="Proteomes" id="UP001221217"/>
    </source>
</evidence>